<organism evidence="3 4">
    <name type="scientific">Penicillium coprophilum</name>
    <dbReference type="NCBI Taxonomy" id="36646"/>
    <lineage>
        <taxon>Eukaryota</taxon>
        <taxon>Fungi</taxon>
        <taxon>Dikarya</taxon>
        <taxon>Ascomycota</taxon>
        <taxon>Pezizomycotina</taxon>
        <taxon>Eurotiomycetes</taxon>
        <taxon>Eurotiomycetidae</taxon>
        <taxon>Eurotiales</taxon>
        <taxon>Aspergillaceae</taxon>
        <taxon>Penicillium</taxon>
    </lineage>
</organism>
<feature type="region of interest" description="Disordered" evidence="1">
    <location>
        <begin position="342"/>
        <end position="372"/>
    </location>
</feature>
<feature type="domain" description="Domain of unknown function at the cortex 1" evidence="2">
    <location>
        <begin position="75"/>
        <end position="337"/>
    </location>
</feature>
<dbReference type="InterPro" id="IPR013897">
    <property type="entry name" value="Duc1"/>
</dbReference>
<dbReference type="STRING" id="36646.A0A1V6V5Z0"/>
<evidence type="ECO:0000256" key="1">
    <source>
        <dbReference type="SAM" id="MobiDB-lite"/>
    </source>
</evidence>
<comment type="caution">
    <text evidence="3">The sequence shown here is derived from an EMBL/GenBank/DDBJ whole genome shotgun (WGS) entry which is preliminary data.</text>
</comment>
<gene>
    <name evidence="3" type="ORF">PENCOP_c001G04137</name>
</gene>
<dbReference type="Proteomes" id="UP000191500">
    <property type="component" value="Unassembled WGS sequence"/>
</dbReference>
<name>A0A1V6V5Z0_9EURO</name>
<proteinExistence type="predicted"/>
<protein>
    <recommendedName>
        <fullName evidence="2">Domain of unknown function at the cortex 1 domain-containing protein</fullName>
    </recommendedName>
</protein>
<dbReference type="Pfam" id="PF08588">
    <property type="entry name" value="Duc1"/>
    <property type="match status" value="1"/>
</dbReference>
<dbReference type="PANTHER" id="PTHR34826">
    <property type="entry name" value="UPF0590 PROTEIN C409.17C"/>
    <property type="match status" value="1"/>
</dbReference>
<feature type="compositionally biased region" description="Basic and acidic residues" evidence="1">
    <location>
        <begin position="342"/>
        <end position="362"/>
    </location>
</feature>
<reference evidence="4" key="1">
    <citation type="journal article" date="2017" name="Nat. Microbiol.">
        <title>Global analysis of biosynthetic gene clusters reveals vast potential of secondary metabolite production in Penicillium species.</title>
        <authorList>
            <person name="Nielsen J.C."/>
            <person name="Grijseels S."/>
            <person name="Prigent S."/>
            <person name="Ji B."/>
            <person name="Dainat J."/>
            <person name="Nielsen K.F."/>
            <person name="Frisvad J.C."/>
            <person name="Workman M."/>
            <person name="Nielsen J."/>
        </authorList>
    </citation>
    <scope>NUCLEOTIDE SEQUENCE [LARGE SCALE GENOMIC DNA]</scope>
    <source>
        <strain evidence="4">IBT 31321</strain>
    </source>
</reference>
<keyword evidence="4" id="KW-1185">Reference proteome</keyword>
<dbReference type="EMBL" id="MDDG01000001">
    <property type="protein sequence ID" value="OQE46090.1"/>
    <property type="molecule type" value="Genomic_DNA"/>
</dbReference>
<dbReference type="AlphaFoldDB" id="A0A1V6V5Z0"/>
<evidence type="ECO:0000259" key="2">
    <source>
        <dbReference type="Pfam" id="PF08588"/>
    </source>
</evidence>
<evidence type="ECO:0000313" key="3">
    <source>
        <dbReference type="EMBL" id="OQE46090.1"/>
    </source>
</evidence>
<dbReference type="PANTHER" id="PTHR34826:SF2">
    <property type="entry name" value="UPF0590 PROTEIN C409.17C"/>
    <property type="match status" value="1"/>
</dbReference>
<accession>A0A1V6V5Z0</accession>
<evidence type="ECO:0000313" key="4">
    <source>
        <dbReference type="Proteomes" id="UP000191500"/>
    </source>
</evidence>
<sequence>MELSLLSILDCHPEVNNDDVVGRQAYKIRFVNHAPNELPTTACYKISSLVTKFRQVALLPTPSMVTQDANANKHRLKVTAGADYDPKTHHQVVPVNGETVRIENEHAIVSLCVRIKDYTGYPENSPSTCPYFDHPLHQRDLYSICFSVIFKEPVNGNNLFFGNDFDHPIRDILPPGFNAALRIVKWTLDPSLDGDVYSDEPYLYSPALASWDQFRIGDKMRKTDDVPTLHDEIIEEGSYSEDAADVRRQFNIPDTVEGRRKHFQDEANRKEFNFEPGRMYSVDFGNPYLAFNDFSVRLPGFTLPIMKYVDENNHELRYTLKDVSTGRVYLAVVFSVVLCETEDKKDDTKSEQGDESLGKFDWEAEPSSGDVE</sequence>